<keyword evidence="1" id="KW-0675">Receptor</keyword>
<protein>
    <submittedName>
        <fullName evidence="1">Receptor-type adenylate cyclase, putative</fullName>
    </submittedName>
</protein>
<dbReference type="Proteomes" id="UP000007350">
    <property type="component" value="Unassembled WGS sequence"/>
</dbReference>
<sequence length="235" mass="25367">LSTAEREQVEVTALGAVALRGVPKPVEMYQLDAVPGRVVAGLRLDRDDGGVDEYSDCASSASDVSHNTCYDSTVSFISSLMSPYASRQRAGVLESLCRRWRVRMVEKGVMSYDDYCAALVERLAGGVSRVIGCRGDGFPWFSLAEIAATPATLSQGQPGIRRFESLGRSGTSSRTELSSVVPPVDGSEALPQESLVCPIVMRPTMLRELGWRVHVPSVTSYSDSLDPDAMRSRGT</sequence>
<feature type="non-terminal residue" evidence="1">
    <location>
        <position position="1"/>
    </location>
</feature>
<dbReference type="AlphaFoldDB" id="K2NHQ2"/>
<reference evidence="1 2" key="1">
    <citation type="journal article" date="2012" name="BMC Genomics">
        <title>Comparative genomic analysis of human infective Trypanosoma cruzi lineages with the bat-restricted subspecies T. cruzi marinkellei.</title>
        <authorList>
            <person name="Franzen O."/>
            <person name="Talavera-Lopez C."/>
            <person name="Ochaya S."/>
            <person name="Butler C.E."/>
            <person name="Messenger L.A."/>
            <person name="Lewis M.D."/>
            <person name="Llewellyn M.S."/>
            <person name="Marinkelle C.J."/>
            <person name="Tyler K.M."/>
            <person name="Miles M.A."/>
            <person name="Andersson B."/>
        </authorList>
    </citation>
    <scope>NUCLEOTIDE SEQUENCE [LARGE SCALE GENOMIC DNA]</scope>
    <source>
        <strain evidence="1 2">B7</strain>
    </source>
</reference>
<evidence type="ECO:0000313" key="2">
    <source>
        <dbReference type="Proteomes" id="UP000007350"/>
    </source>
</evidence>
<evidence type="ECO:0000313" key="1">
    <source>
        <dbReference type="EMBL" id="EKF28457.1"/>
    </source>
</evidence>
<name>K2NHQ2_TRYCR</name>
<gene>
    <name evidence="1" type="ORF">MOQ_007793</name>
</gene>
<dbReference type="OrthoDB" id="252644at2759"/>
<accession>K2NHQ2</accession>
<proteinExistence type="predicted"/>
<keyword evidence="2" id="KW-1185">Reference proteome</keyword>
<dbReference type="EMBL" id="AHKC01015719">
    <property type="protein sequence ID" value="EKF28457.1"/>
    <property type="molecule type" value="Genomic_DNA"/>
</dbReference>
<comment type="caution">
    <text evidence="1">The sequence shown here is derived from an EMBL/GenBank/DDBJ whole genome shotgun (WGS) entry which is preliminary data.</text>
</comment>
<organism evidence="1 2">
    <name type="scientific">Trypanosoma cruzi marinkellei</name>
    <dbReference type="NCBI Taxonomy" id="85056"/>
    <lineage>
        <taxon>Eukaryota</taxon>
        <taxon>Discoba</taxon>
        <taxon>Euglenozoa</taxon>
        <taxon>Kinetoplastea</taxon>
        <taxon>Metakinetoplastina</taxon>
        <taxon>Trypanosomatida</taxon>
        <taxon>Trypanosomatidae</taxon>
        <taxon>Trypanosoma</taxon>
        <taxon>Schizotrypanum</taxon>
    </lineage>
</organism>